<dbReference type="GO" id="GO:0045892">
    <property type="term" value="P:negative regulation of DNA-templated transcription"/>
    <property type="evidence" value="ECO:0007669"/>
    <property type="project" value="TreeGrafter"/>
</dbReference>
<dbReference type="GO" id="GO:0003677">
    <property type="term" value="F:DNA binding"/>
    <property type="evidence" value="ECO:0007669"/>
    <property type="project" value="UniProtKB-KW"/>
</dbReference>
<dbReference type="InterPro" id="IPR036390">
    <property type="entry name" value="WH_DNA-bd_sf"/>
</dbReference>
<sequence>MAAQIASGEIQVGRRIPSASQLADIYGVSQRTAAEAVRILKERGLVRGVPGRGVFVLRTPDDGE</sequence>
<reference evidence="5 6" key="1">
    <citation type="submission" date="2017-06" db="EMBL/GenBank/DDBJ databases">
        <authorList>
            <person name="Kim H.J."/>
            <person name="Triplett B.A."/>
        </authorList>
    </citation>
    <scope>NUCLEOTIDE SEQUENCE [LARGE SCALE GENOMIC DNA]</scope>
    <source>
        <strain evidence="5 6">DSM 44715</strain>
    </source>
</reference>
<keyword evidence="1" id="KW-0805">Transcription regulation</keyword>
<evidence type="ECO:0000313" key="6">
    <source>
        <dbReference type="Proteomes" id="UP000198318"/>
    </source>
</evidence>
<evidence type="ECO:0000256" key="1">
    <source>
        <dbReference type="ARBA" id="ARBA00023015"/>
    </source>
</evidence>
<keyword evidence="2" id="KW-0238">DNA-binding</keyword>
<gene>
    <name evidence="5" type="ORF">SAMN05443665_1005152</name>
</gene>
<proteinExistence type="predicted"/>
<dbReference type="PANTHER" id="PTHR44846">
    <property type="entry name" value="MANNOSYL-D-GLYCERATE TRANSPORT/METABOLISM SYSTEM REPRESSOR MNGR-RELATED"/>
    <property type="match status" value="1"/>
</dbReference>
<dbReference type="PRINTS" id="PR00035">
    <property type="entry name" value="HTHGNTR"/>
</dbReference>
<keyword evidence="3" id="KW-0804">Transcription</keyword>
<dbReference type="InterPro" id="IPR050679">
    <property type="entry name" value="Bact_HTH_transcr_reg"/>
</dbReference>
<evidence type="ECO:0000256" key="3">
    <source>
        <dbReference type="ARBA" id="ARBA00023163"/>
    </source>
</evidence>
<name>A0A239F6B4_9ACTN</name>
<evidence type="ECO:0000313" key="5">
    <source>
        <dbReference type="EMBL" id="SNS51634.1"/>
    </source>
</evidence>
<dbReference type="Proteomes" id="UP000198318">
    <property type="component" value="Unassembled WGS sequence"/>
</dbReference>
<dbReference type="InterPro" id="IPR036388">
    <property type="entry name" value="WH-like_DNA-bd_sf"/>
</dbReference>
<dbReference type="GO" id="GO:0003700">
    <property type="term" value="F:DNA-binding transcription factor activity"/>
    <property type="evidence" value="ECO:0007669"/>
    <property type="project" value="InterPro"/>
</dbReference>
<keyword evidence="6" id="KW-1185">Reference proteome</keyword>
<dbReference type="SUPFAM" id="SSF46785">
    <property type="entry name" value="Winged helix' DNA-binding domain"/>
    <property type="match status" value="1"/>
</dbReference>
<dbReference type="PANTHER" id="PTHR44846:SF1">
    <property type="entry name" value="MANNOSYL-D-GLYCERATE TRANSPORT_METABOLISM SYSTEM REPRESSOR MNGR-RELATED"/>
    <property type="match status" value="1"/>
</dbReference>
<dbReference type="EMBL" id="FZOR01000005">
    <property type="protein sequence ID" value="SNS51634.1"/>
    <property type="molecule type" value="Genomic_DNA"/>
</dbReference>
<evidence type="ECO:0000256" key="2">
    <source>
        <dbReference type="ARBA" id="ARBA00023125"/>
    </source>
</evidence>
<dbReference type="PROSITE" id="PS50949">
    <property type="entry name" value="HTH_GNTR"/>
    <property type="match status" value="1"/>
</dbReference>
<evidence type="ECO:0000259" key="4">
    <source>
        <dbReference type="PROSITE" id="PS50949"/>
    </source>
</evidence>
<organism evidence="5 6">
    <name type="scientific">Actinomadura meyerae</name>
    <dbReference type="NCBI Taxonomy" id="240840"/>
    <lineage>
        <taxon>Bacteria</taxon>
        <taxon>Bacillati</taxon>
        <taxon>Actinomycetota</taxon>
        <taxon>Actinomycetes</taxon>
        <taxon>Streptosporangiales</taxon>
        <taxon>Thermomonosporaceae</taxon>
        <taxon>Actinomadura</taxon>
    </lineage>
</organism>
<accession>A0A239F6B4</accession>
<protein>
    <submittedName>
        <fullName evidence="5">Regulatory protein, gntR family</fullName>
    </submittedName>
</protein>
<dbReference type="Pfam" id="PF00392">
    <property type="entry name" value="GntR"/>
    <property type="match status" value="1"/>
</dbReference>
<dbReference type="InterPro" id="IPR000524">
    <property type="entry name" value="Tscrpt_reg_HTH_GntR"/>
</dbReference>
<feature type="domain" description="HTH gntR-type" evidence="4">
    <location>
        <begin position="1"/>
        <end position="59"/>
    </location>
</feature>
<dbReference type="SMART" id="SM00345">
    <property type="entry name" value="HTH_GNTR"/>
    <property type="match status" value="1"/>
</dbReference>
<dbReference type="Gene3D" id="1.10.10.10">
    <property type="entry name" value="Winged helix-like DNA-binding domain superfamily/Winged helix DNA-binding domain"/>
    <property type="match status" value="1"/>
</dbReference>
<dbReference type="AlphaFoldDB" id="A0A239F6B4"/>